<dbReference type="InterPro" id="IPR036942">
    <property type="entry name" value="Beta-barrel_TonB_sf"/>
</dbReference>
<dbReference type="Gene3D" id="2.60.40.1120">
    <property type="entry name" value="Carboxypeptidase-like, regulatory domain"/>
    <property type="match status" value="1"/>
</dbReference>
<dbReference type="EMBL" id="QCYK01000001">
    <property type="protein sequence ID" value="PUZ29459.1"/>
    <property type="molecule type" value="Genomic_DNA"/>
</dbReference>
<keyword evidence="6 7" id="KW-0998">Cell outer membrane</keyword>
<keyword evidence="3 7" id="KW-1134">Transmembrane beta strand</keyword>
<evidence type="ECO:0000256" key="5">
    <source>
        <dbReference type="ARBA" id="ARBA00023136"/>
    </source>
</evidence>
<dbReference type="InterPro" id="IPR037066">
    <property type="entry name" value="Plug_dom_sf"/>
</dbReference>
<dbReference type="SUPFAM" id="SSF49464">
    <property type="entry name" value="Carboxypeptidase regulatory domain-like"/>
    <property type="match status" value="1"/>
</dbReference>
<dbReference type="Gene3D" id="2.170.130.10">
    <property type="entry name" value="TonB-dependent receptor, plug domain"/>
    <property type="match status" value="1"/>
</dbReference>
<dbReference type="InterPro" id="IPR012910">
    <property type="entry name" value="Plug_dom"/>
</dbReference>
<dbReference type="PROSITE" id="PS52016">
    <property type="entry name" value="TONB_DEPENDENT_REC_3"/>
    <property type="match status" value="1"/>
</dbReference>
<comment type="caution">
    <text evidence="9">The sequence shown here is derived from an EMBL/GenBank/DDBJ whole genome shotgun (WGS) entry which is preliminary data.</text>
</comment>
<comment type="similarity">
    <text evidence="7">Belongs to the TonB-dependent receptor family.</text>
</comment>
<dbReference type="RefSeq" id="WP_108686096.1">
    <property type="nucleotide sequence ID" value="NZ_QCYK01000001.1"/>
</dbReference>
<dbReference type="Pfam" id="PF13715">
    <property type="entry name" value="CarbopepD_reg_2"/>
    <property type="match status" value="1"/>
</dbReference>
<keyword evidence="4 7" id="KW-0812">Transmembrane</keyword>
<evidence type="ECO:0000256" key="6">
    <source>
        <dbReference type="ARBA" id="ARBA00023237"/>
    </source>
</evidence>
<dbReference type="GO" id="GO:0009279">
    <property type="term" value="C:cell outer membrane"/>
    <property type="evidence" value="ECO:0007669"/>
    <property type="project" value="UniProtKB-SubCell"/>
</dbReference>
<dbReference type="NCBIfam" id="TIGR04057">
    <property type="entry name" value="SusC_RagA_signa"/>
    <property type="match status" value="1"/>
</dbReference>
<evidence type="ECO:0000256" key="2">
    <source>
        <dbReference type="ARBA" id="ARBA00022448"/>
    </source>
</evidence>
<evidence type="ECO:0000313" key="9">
    <source>
        <dbReference type="EMBL" id="PUZ29459.1"/>
    </source>
</evidence>
<evidence type="ECO:0000256" key="1">
    <source>
        <dbReference type="ARBA" id="ARBA00004571"/>
    </source>
</evidence>
<evidence type="ECO:0000259" key="8">
    <source>
        <dbReference type="Pfam" id="PF07715"/>
    </source>
</evidence>
<dbReference type="OrthoDB" id="9768177at2"/>
<feature type="domain" description="TonB-dependent receptor plug" evidence="8">
    <location>
        <begin position="128"/>
        <end position="268"/>
    </location>
</feature>
<dbReference type="InterPro" id="IPR039426">
    <property type="entry name" value="TonB-dep_rcpt-like"/>
</dbReference>
<evidence type="ECO:0000256" key="7">
    <source>
        <dbReference type="PROSITE-ProRule" id="PRU01360"/>
    </source>
</evidence>
<dbReference type="SUPFAM" id="SSF56935">
    <property type="entry name" value="Porins"/>
    <property type="match status" value="1"/>
</dbReference>
<dbReference type="Gene3D" id="2.40.170.20">
    <property type="entry name" value="TonB-dependent receptor, beta-barrel domain"/>
    <property type="match status" value="1"/>
</dbReference>
<name>A0A2T7BP86_9BACT</name>
<dbReference type="NCBIfam" id="TIGR04056">
    <property type="entry name" value="OMP_RagA_SusC"/>
    <property type="match status" value="1"/>
</dbReference>
<keyword evidence="5 7" id="KW-0472">Membrane</keyword>
<dbReference type="InterPro" id="IPR023997">
    <property type="entry name" value="TonB-dep_OMP_SusC/RagA_CS"/>
</dbReference>
<protein>
    <submittedName>
        <fullName evidence="9">SusC/RagA family TonB-linked outer membrane protein</fullName>
    </submittedName>
</protein>
<dbReference type="InterPro" id="IPR008969">
    <property type="entry name" value="CarboxyPept-like_regulatory"/>
</dbReference>
<dbReference type="Pfam" id="PF07715">
    <property type="entry name" value="Plug"/>
    <property type="match status" value="1"/>
</dbReference>
<evidence type="ECO:0000256" key="4">
    <source>
        <dbReference type="ARBA" id="ARBA00022692"/>
    </source>
</evidence>
<keyword evidence="2 7" id="KW-0813">Transport</keyword>
<keyword evidence="10" id="KW-1185">Reference proteome</keyword>
<accession>A0A2T7BP86</accession>
<dbReference type="Proteomes" id="UP000244450">
    <property type="component" value="Unassembled WGS sequence"/>
</dbReference>
<reference evidence="9 10" key="1">
    <citation type="submission" date="2018-04" db="EMBL/GenBank/DDBJ databases">
        <title>Chitinophaga fuyangensis sp. nov., isolated from soil in a chemical factory.</title>
        <authorList>
            <person name="Chen K."/>
        </authorList>
    </citation>
    <scope>NUCLEOTIDE SEQUENCE [LARGE SCALE GENOMIC DNA]</scope>
    <source>
        <strain evidence="9 10">LY-1</strain>
    </source>
</reference>
<gene>
    <name evidence="9" type="ORF">DCC81_08420</name>
</gene>
<sequence length="1083" mass="119053">MTVNFTKNSHRWGFMLLTILLFCATTLRVVAQGPPLNITGVVKDAKDGNQLIGVTVTVSGTKGGSVTNAEGAFSVKASEGANITFSCIGYVPQTVKAHQGQAQLTILLKLDQRQLNDVVVIGYQQTSRRNVTAAVTSVNPKEMQDIPTPTFDALLQGRAPGLDVQNFSGEPGVRSNVVMRGNTAVSRNINSNMADPNGRASLARALSGPLYVIDGVPQSTEDLAAIAYGDGTNTDVLAGIAINDIEKIDILKDASASAIYGSRGAGGVIIITTKKGVAGRTKVDFTTYHGFTERPHLDKVVIGAEERRAKMALINHYGNWDNLQDIPQILTDSLNTAFNNANDYLGQMYQTGYVGDYNLSFTGGGDKVTYRYGLDYYNEEGIVKKSGLKRYAFNSSIGLNLAKNLTLNTQIRYYRLDRPRSMNESTGSYAAFDGGYYANSYLPTSLLYLTPANKEYIFGDSGKSTDGNVNNNLSISPILNWNISKHFSFNTTLSYTISNSRRDTYIPSTVRRDGTGEATSFEDNSFYYLMYNTLQYTTAFGKDHHFNVLVGQNTEYSQYRMTQASAIGIPNDQIHTVTVVDKNLADTRTDLLQSGIQTGFLRANYSFKDRYLLSGVFNADASSRFGSDNRWGYFPSLSVGWIISDEPFMKQYANWLTLLKLRGSFGVNGAQPDGGDMYLAYNTYDIGNGSFSGSSSPVTGNNMAYTYNGVPSVALNYNAGLTNNKLSWAKTKQYNVGLDVTLLDGRFNFVGDAYVKQTTGGIFTLSVPVTTGYSTVTANAIGIRNTGVEAQFIANYFRPQHKFQWQTILNLSHNDNIVTDLPNGGRDIYLDKYLLRRGHALNSYNVFKQTGIYRTDKDVPFNPVTAQPSAFYGYPFKGGDPIWQDTNGDGVLDNTDYIIAGDPNPKVSGGLSNVFSYKGFTLNIFCVFTAGRTIYNDYLAGKLSQLVPTDDGNSNPYHSLSMHAMPDLSGINYWQNPGDNAQYPSLSSVSGTRYKYAAVSSAWLEKGDYFRVKNVSLSYSLPSRVVDHLHMKRIRIYTMLDNVYIWQASRNVPDAEEVNAFGVYSGSGYPIPKKYTMGLDISL</sequence>
<dbReference type="AlphaFoldDB" id="A0A2T7BP86"/>
<evidence type="ECO:0000313" key="10">
    <source>
        <dbReference type="Proteomes" id="UP000244450"/>
    </source>
</evidence>
<dbReference type="InterPro" id="IPR023996">
    <property type="entry name" value="TonB-dep_OMP_SusC/RagA"/>
</dbReference>
<comment type="subcellular location">
    <subcellularLocation>
        <location evidence="1 7">Cell outer membrane</location>
        <topology evidence="1 7">Multi-pass membrane protein</topology>
    </subcellularLocation>
</comment>
<organism evidence="9 10">
    <name type="scientific">Chitinophaga parva</name>
    <dbReference type="NCBI Taxonomy" id="2169414"/>
    <lineage>
        <taxon>Bacteria</taxon>
        <taxon>Pseudomonadati</taxon>
        <taxon>Bacteroidota</taxon>
        <taxon>Chitinophagia</taxon>
        <taxon>Chitinophagales</taxon>
        <taxon>Chitinophagaceae</taxon>
        <taxon>Chitinophaga</taxon>
    </lineage>
</organism>
<proteinExistence type="inferred from homology"/>
<evidence type="ECO:0000256" key="3">
    <source>
        <dbReference type="ARBA" id="ARBA00022452"/>
    </source>
</evidence>